<name>A1ZFT0_MICM2</name>
<dbReference type="Gene3D" id="3.40.630.10">
    <property type="entry name" value="Zn peptidases"/>
    <property type="match status" value="1"/>
</dbReference>
<dbReference type="Proteomes" id="UP000004095">
    <property type="component" value="Unassembled WGS sequence"/>
</dbReference>
<dbReference type="InterPro" id="IPR036116">
    <property type="entry name" value="FN3_sf"/>
</dbReference>
<dbReference type="Pfam" id="PF18962">
    <property type="entry name" value="Por_Secre_tail"/>
    <property type="match status" value="1"/>
</dbReference>
<dbReference type="GO" id="GO:0016020">
    <property type="term" value="C:membrane"/>
    <property type="evidence" value="ECO:0007669"/>
    <property type="project" value="InterPro"/>
</dbReference>
<dbReference type="CDD" id="cd06263">
    <property type="entry name" value="MAM"/>
    <property type="match status" value="1"/>
</dbReference>
<keyword evidence="4" id="KW-0645">Protease</keyword>
<dbReference type="InterPro" id="IPR003961">
    <property type="entry name" value="FN3_dom"/>
</dbReference>
<protein>
    <submittedName>
        <fullName evidence="4">Bacterial leucyl aminopeptidase</fullName>
        <ecNumber evidence="4">3.4.11.10</ecNumber>
    </submittedName>
</protein>
<dbReference type="eggNOG" id="COG2234">
    <property type="taxonomic scope" value="Bacteria"/>
</dbReference>
<feature type="region of interest" description="Disordered" evidence="1">
    <location>
        <begin position="524"/>
        <end position="544"/>
    </location>
</feature>
<feature type="domain" description="MAM" evidence="2">
    <location>
        <begin position="507"/>
        <end position="673"/>
    </location>
</feature>
<dbReference type="SMART" id="SM00137">
    <property type="entry name" value="MAM"/>
    <property type="match status" value="1"/>
</dbReference>
<accession>A1ZFT0</accession>
<evidence type="ECO:0000256" key="1">
    <source>
        <dbReference type="SAM" id="MobiDB-lite"/>
    </source>
</evidence>
<dbReference type="CDD" id="cd00063">
    <property type="entry name" value="FN3"/>
    <property type="match status" value="1"/>
</dbReference>
<proteinExistence type="predicted"/>
<dbReference type="InterPro" id="IPR013320">
    <property type="entry name" value="ConA-like_dom_sf"/>
</dbReference>
<dbReference type="InterPro" id="IPR051560">
    <property type="entry name" value="MAM_domain-containing"/>
</dbReference>
<dbReference type="GO" id="GO:0005975">
    <property type="term" value="P:carbohydrate metabolic process"/>
    <property type="evidence" value="ECO:0007669"/>
    <property type="project" value="UniProtKB-ARBA"/>
</dbReference>
<dbReference type="Gene3D" id="2.60.120.200">
    <property type="match status" value="1"/>
</dbReference>
<evidence type="ECO:0000313" key="4">
    <source>
        <dbReference type="EMBL" id="EAY30854.1"/>
    </source>
</evidence>
<evidence type="ECO:0000313" key="5">
    <source>
        <dbReference type="Proteomes" id="UP000004095"/>
    </source>
</evidence>
<keyword evidence="4" id="KW-0378">Hydrolase</keyword>
<dbReference type="GO" id="GO:0004177">
    <property type="term" value="F:aminopeptidase activity"/>
    <property type="evidence" value="ECO:0007669"/>
    <property type="project" value="UniProtKB-KW"/>
</dbReference>
<dbReference type="PANTHER" id="PTHR23282">
    <property type="entry name" value="APICAL ENDOSOMAL GLYCOPROTEIN PRECURSOR"/>
    <property type="match status" value="1"/>
</dbReference>
<dbReference type="Pfam" id="PF00041">
    <property type="entry name" value="fn3"/>
    <property type="match status" value="1"/>
</dbReference>
<dbReference type="SUPFAM" id="SSF49899">
    <property type="entry name" value="Concanavalin A-like lectins/glucanases"/>
    <property type="match status" value="1"/>
</dbReference>
<dbReference type="EC" id="3.4.11.10" evidence="4"/>
<dbReference type="InterPro" id="IPR000998">
    <property type="entry name" value="MAM_dom"/>
</dbReference>
<keyword evidence="4" id="KW-0031">Aminopeptidase</keyword>
<dbReference type="eggNOG" id="COG4733">
    <property type="taxonomic scope" value="Bacteria"/>
</dbReference>
<feature type="compositionally biased region" description="Polar residues" evidence="1">
    <location>
        <begin position="524"/>
        <end position="543"/>
    </location>
</feature>
<dbReference type="InterPro" id="IPR045474">
    <property type="entry name" value="GEVED"/>
</dbReference>
<dbReference type="SUPFAM" id="SSF49265">
    <property type="entry name" value="Fibronectin type III"/>
    <property type="match status" value="1"/>
</dbReference>
<evidence type="ECO:0000259" key="3">
    <source>
        <dbReference type="PROSITE" id="PS50853"/>
    </source>
</evidence>
<feature type="domain" description="Fibronectin type-III" evidence="3">
    <location>
        <begin position="412"/>
        <end position="496"/>
    </location>
</feature>
<dbReference type="Gene3D" id="2.60.40.10">
    <property type="entry name" value="Immunoglobulins"/>
    <property type="match status" value="1"/>
</dbReference>
<comment type="caution">
    <text evidence="4">The sequence shown here is derived from an EMBL/GenBank/DDBJ whole genome shotgun (WGS) entry which is preliminary data.</text>
</comment>
<dbReference type="PROSITE" id="PS50060">
    <property type="entry name" value="MAM_2"/>
    <property type="match status" value="1"/>
</dbReference>
<evidence type="ECO:0000259" key="2">
    <source>
        <dbReference type="PROSITE" id="PS50060"/>
    </source>
</evidence>
<dbReference type="EMBL" id="AAWS01000005">
    <property type="protein sequence ID" value="EAY30854.1"/>
    <property type="molecule type" value="Genomic_DNA"/>
</dbReference>
<dbReference type="GO" id="GO:0004553">
    <property type="term" value="F:hydrolase activity, hydrolyzing O-glycosyl compounds"/>
    <property type="evidence" value="ECO:0007669"/>
    <property type="project" value="UniProtKB-ARBA"/>
</dbReference>
<dbReference type="InterPro" id="IPR007484">
    <property type="entry name" value="Peptidase_M28"/>
</dbReference>
<keyword evidence="5" id="KW-1185">Reference proteome</keyword>
<dbReference type="PANTHER" id="PTHR23282:SF101">
    <property type="entry name" value="MAM DOMAIN-CONTAINING PROTEIN"/>
    <property type="match status" value="1"/>
</dbReference>
<dbReference type="NCBIfam" id="TIGR04183">
    <property type="entry name" value="Por_Secre_tail"/>
    <property type="match status" value="1"/>
</dbReference>
<dbReference type="InterPro" id="IPR026444">
    <property type="entry name" value="Secre_tail"/>
</dbReference>
<sequence length="913" mass="98360">MLGCVLSTNAQQTEAHRHQASGALASGQFYATADAKHALALKKELPNDIFILATKYGVSAIKLTEKGAHELHHKVLVHGPGYVYKNSLASALEALNNPVSKAKQQRRTVAFNYTIDQDAKVLQSLGMVNNINIQNTILDLVSYGTRYHTKSSATQSAIDLKAKWEALAVGRSDISVRLVNHTSSNMPSVVMTIQGAENPDEFVIIGGHLDSTNPSNNNNAPGADDDASGIATITEAARVLIDMNYKPKRTIEFMAYAAEEVGLRGSNEIAQDYKNRNVNVISYVQFDMTNYNGSSNDVYIVNDSYTDNALNTFLTQLMDHYNASGTHKLTYGTTKCNYGCSDHYSWAQKGYDAAFPLEASFQGSNPHIHTANDTYQNFPTANSVHAQKFVKLALEFLIEVSKSSDVNNNCAVPTNLNASSIGSTSATLSWSGSANSYNVRYRAQGSSNWTALNTSGTSANASGLLQGTGYEFQVRGVCTGGNSSYSASANFTTTGTPTCNGITVFPYTESFESGTGVWTQGNTDNIDWSRDNNGTPSNNTGPSSAADGNYYMYIEASSPNYPSKTADLVSPCVKLSDLSAPQLSFKYHMYGAGMGTLKVQISTNGGSSWTDLWSESGNQGNTWNEATIDLPTSSSVITLRFRGITGNNYTSDITIDELRIGEKTVAPLNYCASKGNTVSDEWIGRVRVGSIDNSSSNSNGGYSDFTAQSTNLSKGNSTDITINPAWGGQTYSEGYAVWIDYNQNGVFTDSGELVFSQNSTSSSQVSGSFTVPAGAATGSTRMRVSMKYNATPTSCESFTYGEVEDYTVNIGGNAFAKQTALASFVANNAALEKLGSTSSRFAPNPTSGFTSIAVGKEVFEVKVFDLYGVELKNIAYKHKSEHIVLDVSRLRAGQYLVIMKNKDQVKAERLVKE</sequence>
<reference evidence="4 5" key="1">
    <citation type="submission" date="2007-01" db="EMBL/GenBank/DDBJ databases">
        <authorList>
            <person name="Haygood M."/>
            <person name="Podell S."/>
            <person name="Anderson C."/>
            <person name="Hopkinson B."/>
            <person name="Roe K."/>
            <person name="Barbeau K."/>
            <person name="Gaasterland T."/>
            <person name="Ferriera S."/>
            <person name="Johnson J."/>
            <person name="Kravitz S."/>
            <person name="Beeson K."/>
            <person name="Sutton G."/>
            <person name="Rogers Y.-H."/>
            <person name="Friedman R."/>
            <person name="Frazier M."/>
            <person name="Venter J.C."/>
        </authorList>
    </citation>
    <scope>NUCLEOTIDE SEQUENCE [LARGE SCALE GENOMIC DNA]</scope>
    <source>
        <strain evidence="4 5">ATCC 23134</strain>
    </source>
</reference>
<dbReference type="Pfam" id="PF04389">
    <property type="entry name" value="Peptidase_M28"/>
    <property type="match status" value="1"/>
</dbReference>
<dbReference type="Pfam" id="PF00629">
    <property type="entry name" value="MAM"/>
    <property type="match status" value="1"/>
</dbReference>
<organism evidence="4 5">
    <name type="scientific">Microscilla marina ATCC 23134</name>
    <dbReference type="NCBI Taxonomy" id="313606"/>
    <lineage>
        <taxon>Bacteria</taxon>
        <taxon>Pseudomonadati</taxon>
        <taxon>Bacteroidota</taxon>
        <taxon>Cytophagia</taxon>
        <taxon>Cytophagales</taxon>
        <taxon>Microscillaceae</taxon>
        <taxon>Microscilla</taxon>
    </lineage>
</organism>
<dbReference type="SUPFAM" id="SSF53187">
    <property type="entry name" value="Zn-dependent exopeptidases"/>
    <property type="match status" value="1"/>
</dbReference>
<dbReference type="PROSITE" id="PS50853">
    <property type="entry name" value="FN3"/>
    <property type="match status" value="1"/>
</dbReference>
<dbReference type="SMART" id="SM00060">
    <property type="entry name" value="FN3"/>
    <property type="match status" value="1"/>
</dbReference>
<gene>
    <name evidence="4" type="ORF">M23134_01178</name>
</gene>
<dbReference type="InterPro" id="IPR013783">
    <property type="entry name" value="Ig-like_fold"/>
</dbReference>
<dbReference type="Pfam" id="PF20009">
    <property type="entry name" value="GEVED"/>
    <property type="match status" value="1"/>
</dbReference>
<dbReference type="AlphaFoldDB" id="A1ZFT0"/>